<dbReference type="EMBL" id="JAUSTU010000012">
    <property type="protein sequence ID" value="MDQ0156394.1"/>
    <property type="molecule type" value="Genomic_DNA"/>
</dbReference>
<comment type="caution">
    <text evidence="2">The sequence shown here is derived from an EMBL/GenBank/DDBJ whole genome shotgun (WGS) entry which is preliminary data.</text>
</comment>
<dbReference type="Proteomes" id="UP001231362">
    <property type="component" value="Unassembled WGS sequence"/>
</dbReference>
<dbReference type="InterPro" id="IPR048421">
    <property type="entry name" value="YqgU_beta-prop"/>
</dbReference>
<dbReference type="RefSeq" id="WP_307150908.1">
    <property type="nucleotide sequence ID" value="NZ_JAUSTU010000012.1"/>
</dbReference>
<feature type="domain" description="YqgU-like 6-bladed beta-propeller" evidence="1">
    <location>
        <begin position="95"/>
        <end position="358"/>
    </location>
</feature>
<evidence type="ECO:0000313" key="2">
    <source>
        <dbReference type="EMBL" id="MDQ0156394.1"/>
    </source>
</evidence>
<evidence type="ECO:0000259" key="1">
    <source>
        <dbReference type="Pfam" id="PF21101"/>
    </source>
</evidence>
<sequence length="379" mass="43252">MSKQSLHKKRLNLFVFLVLLYLLSGCIKENDAAPLPSLKEPTSPSKGDQVGEEKSIVPIEIKNGSFSMVAGWLDDNTIVYVTDSNEGSTVYSYGLQDGEKRELFHSDFPIADILISPSRKHLLIHSAPSSNEAKLVIITNTGEEIYSEIIPSTELSLKWSPFDEGNILLTAFTEDWNFSIWNLDIKSGKKAELSLPQPFGTWLDREKLLYLDWDLENPSLTTRTKQFDLRSEESHDILEGIYLVDSFRDAVITVAPDNEHDQDAVYTFYTHELEETYSFRAPRLTRYSDWLVPYYTYLEGQQRFLSFQPLYSTEADVYSEGFQLISIDLDTGDEEVLLEGLENEPLSCSPDGKRCLSGFYLEKLIDLESKKIQTLVEME</sequence>
<accession>A0ABT9V628</accession>
<evidence type="ECO:0000313" key="3">
    <source>
        <dbReference type="Proteomes" id="UP001231362"/>
    </source>
</evidence>
<proteinExistence type="predicted"/>
<gene>
    <name evidence="2" type="ORF">J2S07_002714</name>
</gene>
<dbReference type="SUPFAM" id="SSF82171">
    <property type="entry name" value="DPP6 N-terminal domain-like"/>
    <property type="match status" value="1"/>
</dbReference>
<protein>
    <recommendedName>
        <fullName evidence="1">YqgU-like 6-bladed beta-propeller domain-containing protein</fullName>
    </recommendedName>
</protein>
<keyword evidence="3" id="KW-1185">Reference proteome</keyword>
<organism evidence="2 3">
    <name type="scientific">Anoxybacillus andreesenii</name>
    <dbReference type="NCBI Taxonomy" id="1325932"/>
    <lineage>
        <taxon>Bacteria</taxon>
        <taxon>Bacillati</taxon>
        <taxon>Bacillota</taxon>
        <taxon>Bacilli</taxon>
        <taxon>Bacillales</taxon>
        <taxon>Anoxybacillaceae</taxon>
        <taxon>Anoxybacillus</taxon>
    </lineage>
</organism>
<reference evidence="2 3" key="1">
    <citation type="submission" date="2023-07" db="EMBL/GenBank/DDBJ databases">
        <title>Genomic Encyclopedia of Type Strains, Phase IV (KMG-IV): sequencing the most valuable type-strain genomes for metagenomic binning, comparative biology and taxonomic classification.</title>
        <authorList>
            <person name="Goeker M."/>
        </authorList>
    </citation>
    <scope>NUCLEOTIDE SEQUENCE [LARGE SCALE GENOMIC DNA]</scope>
    <source>
        <strain evidence="2 3">DSM 23948</strain>
    </source>
</reference>
<dbReference type="Pfam" id="PF21101">
    <property type="entry name" value="YqgU"/>
    <property type="match status" value="1"/>
</dbReference>
<name>A0ABT9V628_9BACL</name>
<dbReference type="PROSITE" id="PS51257">
    <property type="entry name" value="PROKAR_LIPOPROTEIN"/>
    <property type="match status" value="1"/>
</dbReference>